<dbReference type="SUPFAM" id="SSF158702">
    <property type="entry name" value="Sec63 N-terminal domain-like"/>
    <property type="match status" value="1"/>
</dbReference>
<dbReference type="Pfam" id="PF21280">
    <property type="entry name" value="Helicase_dom4_arc"/>
    <property type="match status" value="1"/>
</dbReference>
<dbReference type="Gene3D" id="1.10.3380.30">
    <property type="match status" value="1"/>
</dbReference>
<evidence type="ECO:0000256" key="9">
    <source>
        <dbReference type="ARBA" id="ARBA00034617"/>
    </source>
</evidence>
<feature type="domain" description="Helicase ATP-binding" evidence="12">
    <location>
        <begin position="44"/>
        <end position="210"/>
    </location>
</feature>
<evidence type="ECO:0000259" key="12">
    <source>
        <dbReference type="PROSITE" id="PS51192"/>
    </source>
</evidence>
<dbReference type="AlphaFoldDB" id="G7WQX0"/>
<protein>
    <recommendedName>
        <fullName evidence="11">ATP-dependent DNA helicase Hel308</fullName>
        <ecNumber evidence="11">5.6.2.4</ecNumber>
    </recommendedName>
    <alternativeName>
        <fullName evidence="11">DNA 3'-5' helicase Hel308</fullName>
    </alternativeName>
</protein>
<dbReference type="SMART" id="SM00487">
    <property type="entry name" value="DEXDc"/>
    <property type="match status" value="1"/>
</dbReference>
<dbReference type="PANTHER" id="PTHR47961:SF10">
    <property type="entry name" value="ATP-DEPENDENT DNA HELICASE HEL308"/>
    <property type="match status" value="1"/>
</dbReference>
<evidence type="ECO:0000256" key="5">
    <source>
        <dbReference type="ARBA" id="ARBA00022840"/>
    </source>
</evidence>
<dbReference type="Pfam" id="PF00271">
    <property type="entry name" value="Helicase_C"/>
    <property type="match status" value="1"/>
</dbReference>
<comment type="catalytic activity">
    <reaction evidence="10 11">
        <text>ATP + H2O = ADP + phosphate + H(+)</text>
        <dbReference type="Rhea" id="RHEA:13065"/>
        <dbReference type="ChEBI" id="CHEBI:15377"/>
        <dbReference type="ChEBI" id="CHEBI:15378"/>
        <dbReference type="ChEBI" id="CHEBI:30616"/>
        <dbReference type="ChEBI" id="CHEBI:43474"/>
        <dbReference type="ChEBI" id="CHEBI:456216"/>
        <dbReference type="EC" id="5.6.2.4"/>
    </reaction>
</comment>
<dbReference type="STRING" id="1110509.Mhar_1755"/>
<dbReference type="CDD" id="cd18795">
    <property type="entry name" value="SF2_C_Ski2"/>
    <property type="match status" value="1"/>
</dbReference>
<dbReference type="PATRIC" id="fig|1110509.7.peg.1952"/>
<keyword evidence="5 11" id="KW-0067">ATP-binding</keyword>
<sequence length="717" mass="79564">MYIRLEESMLEMEDLTSWLPREVAELYQNEGIRELYPPQAEAVEKGLLEGKSILVSVPTAAGKTMMAELAMLRAALSGGRSLYIVPLRALASEKHAAFSRFSPLGVKVGVSSGDMERRDEYLGRNHIIVATSEKADSLIRNGARWIRDLSVLVVDEIHLLDSPNRGPTLEMTITKLLRLNPQMQILGLSATVANAREVAAWLKAELVESRWRPVELKEGVICDGVLHFPGEEVPLSRRRDDLIDLVKDTIGEGGQILIFDSSRRNAEATATKLAKVVAEAIEGKAASRLSEKILATGDTETGRRLADCVRSGVAFHHAGLLAEQRAVVEGGFRSGSIKAIASTPTLAAGLNLPARRVLIKSYRRYEGSRGMVPIPVMEYRQMAGRAGRPGLDPRGEALLMAKNEAEVRDLLDHYVLGEPEEIFSKLAMEPALRTHLLSTVATGFAKDEEELKRFVDSTFYASQQEAWHLEATMERVLEFLIEGGMLEADLRPTPLGELVSRLYIDPLSARIVVENLRAKEKTKITDLTLLHMITMTPDMDTLYVQSSDGWVEDFIDEHACELCREENYDWMMREAKTAALLLEWISESEEERIADRFRVGPGDIRRVAETAEWLIHSAGRLSEHLDLGATFRIYQLEKRVHYGAGPDLLGLLDLKGVGRVRARKLHRAGYTSIERLKEAKAADLAEILGPKIAGKVIAQIRADGGGEGEEREGGGRW</sequence>
<evidence type="ECO:0000256" key="3">
    <source>
        <dbReference type="ARBA" id="ARBA00022801"/>
    </source>
</evidence>
<evidence type="ECO:0000256" key="4">
    <source>
        <dbReference type="ARBA" id="ARBA00022806"/>
    </source>
</evidence>
<feature type="binding site" evidence="11">
    <location>
        <position position="39"/>
    </location>
    <ligand>
        <name>ATP</name>
        <dbReference type="ChEBI" id="CHEBI:30616"/>
    </ligand>
</feature>
<proteinExistence type="inferred from homology"/>
<comment type="catalytic activity">
    <reaction evidence="9 11">
        <text>Couples ATP hydrolysis with the unwinding of duplex DNA by translocating in the 3'-5' direction.</text>
        <dbReference type="EC" id="5.6.2.4"/>
    </reaction>
</comment>
<dbReference type="InterPro" id="IPR011545">
    <property type="entry name" value="DEAD/DEAH_box_helicase_dom"/>
</dbReference>
<organism evidence="14 15">
    <name type="scientific">Methanothrix harundinacea (strain 6Ac)</name>
    <name type="common">Methanosaeta harundinacea</name>
    <dbReference type="NCBI Taxonomy" id="1110509"/>
    <lineage>
        <taxon>Archaea</taxon>
        <taxon>Methanobacteriati</taxon>
        <taxon>Methanobacteriota</taxon>
        <taxon>Stenosarchaea group</taxon>
        <taxon>Methanomicrobia</taxon>
        <taxon>Methanotrichales</taxon>
        <taxon>Methanotrichaceae</taxon>
        <taxon>Methanothrix</taxon>
    </lineage>
</organism>
<comment type="subunit">
    <text evidence="11">Monomer.</text>
</comment>
<dbReference type="KEGG" id="mhi:Mhar_1755"/>
<keyword evidence="7 11" id="KW-0234">DNA repair</keyword>
<name>G7WQX0_METH6</name>
<dbReference type="PROSITE" id="PS51192">
    <property type="entry name" value="HELICASE_ATP_BIND_1"/>
    <property type="match status" value="1"/>
</dbReference>
<dbReference type="PANTHER" id="PTHR47961">
    <property type="entry name" value="DNA POLYMERASE THETA, PUTATIVE (AFU_ORTHOLOGUE AFUA_1G05260)-RELATED"/>
    <property type="match status" value="1"/>
</dbReference>
<dbReference type="GO" id="GO:0006281">
    <property type="term" value="P:DNA repair"/>
    <property type="evidence" value="ECO:0007669"/>
    <property type="project" value="UniProtKB-UniRule"/>
</dbReference>
<dbReference type="HOGENOM" id="CLU_006553_3_0_2"/>
<keyword evidence="4 11" id="KW-0347">Helicase</keyword>
<keyword evidence="8 11" id="KW-0413">Isomerase</keyword>
<dbReference type="InterPro" id="IPR014001">
    <property type="entry name" value="Helicase_ATP-bd"/>
</dbReference>
<reference evidence="14 15" key="1">
    <citation type="journal article" date="2012" name="PLoS ONE">
        <title>The genome characteristics and predicted function of methyl-group oxidation pathway in the obligate aceticlastic methanogens, Methanosaeta spp.</title>
        <authorList>
            <person name="Zhu J."/>
            <person name="Zheng H."/>
            <person name="Ai G."/>
            <person name="Zhang G."/>
            <person name="Liu D."/>
            <person name="Liu X."/>
            <person name="Dong X."/>
        </authorList>
    </citation>
    <scope>NUCLEOTIDE SEQUENCE [LARGE SCALE GENOMIC DNA]</scope>
    <source>
        <strain evidence="14 15">6Ac</strain>
    </source>
</reference>
<accession>G7WQX0</accession>
<dbReference type="CDD" id="cd18028">
    <property type="entry name" value="DEXHc_archSki2"/>
    <property type="match status" value="1"/>
</dbReference>
<dbReference type="SUPFAM" id="SSF52540">
    <property type="entry name" value="P-loop containing nucleoside triphosphate hydrolases"/>
    <property type="match status" value="1"/>
</dbReference>
<evidence type="ECO:0000259" key="13">
    <source>
        <dbReference type="PROSITE" id="PS51194"/>
    </source>
</evidence>
<evidence type="ECO:0000256" key="6">
    <source>
        <dbReference type="ARBA" id="ARBA00023125"/>
    </source>
</evidence>
<evidence type="ECO:0000313" key="14">
    <source>
        <dbReference type="EMBL" id="AET65113.1"/>
    </source>
</evidence>
<dbReference type="InterPro" id="IPR048772">
    <property type="entry name" value="Hel308-like_dom4"/>
</dbReference>
<dbReference type="GO" id="GO:0003677">
    <property type="term" value="F:DNA binding"/>
    <property type="evidence" value="ECO:0007669"/>
    <property type="project" value="UniProtKB-UniRule"/>
</dbReference>
<dbReference type="NCBIfam" id="NF002654">
    <property type="entry name" value="PRK02362.1"/>
    <property type="match status" value="1"/>
</dbReference>
<evidence type="ECO:0000256" key="1">
    <source>
        <dbReference type="ARBA" id="ARBA00022741"/>
    </source>
</evidence>
<evidence type="ECO:0000313" key="15">
    <source>
        <dbReference type="Proteomes" id="UP000005877"/>
    </source>
</evidence>
<dbReference type="GO" id="GO:0016887">
    <property type="term" value="F:ATP hydrolysis activity"/>
    <property type="evidence" value="ECO:0007669"/>
    <property type="project" value="RHEA"/>
</dbReference>
<feature type="domain" description="Helicase C-terminal" evidence="13">
    <location>
        <begin position="241"/>
        <end position="438"/>
    </location>
</feature>
<dbReference type="HAMAP" id="MF_00442">
    <property type="entry name" value="Helicase_Hel308"/>
    <property type="match status" value="1"/>
</dbReference>
<dbReference type="GO" id="GO:0043138">
    <property type="term" value="F:3'-5' DNA helicase activity"/>
    <property type="evidence" value="ECO:0007669"/>
    <property type="project" value="UniProtKB-UniRule"/>
</dbReference>
<dbReference type="Pfam" id="PF00270">
    <property type="entry name" value="DEAD"/>
    <property type="match status" value="1"/>
</dbReference>
<keyword evidence="3 11" id="KW-0378">Hydrolase</keyword>
<keyword evidence="2 11" id="KW-0227">DNA damage</keyword>
<dbReference type="Pfam" id="PF20470">
    <property type="entry name" value="HTH_61"/>
    <property type="match status" value="1"/>
</dbReference>
<dbReference type="SUPFAM" id="SSF46785">
    <property type="entry name" value="Winged helix' DNA-binding domain"/>
    <property type="match status" value="1"/>
</dbReference>
<dbReference type="Gene3D" id="3.40.50.300">
    <property type="entry name" value="P-loop containing nucleotide triphosphate hydrolases"/>
    <property type="match status" value="2"/>
</dbReference>
<evidence type="ECO:0000256" key="8">
    <source>
        <dbReference type="ARBA" id="ARBA00023235"/>
    </source>
</evidence>
<comment type="function">
    <text evidence="11">DNA-dependent ATPase and 3'-5' DNA helicase that may be involved in repair of stalled replication forks.</text>
</comment>
<dbReference type="InterPro" id="IPR001650">
    <property type="entry name" value="Helicase_C-like"/>
</dbReference>
<dbReference type="Gene3D" id="1.10.150.20">
    <property type="entry name" value="5' to 3' exonuclease, C-terminal subdomain"/>
    <property type="match status" value="1"/>
</dbReference>
<evidence type="ECO:0000256" key="10">
    <source>
        <dbReference type="ARBA" id="ARBA00048988"/>
    </source>
</evidence>
<evidence type="ECO:0000256" key="2">
    <source>
        <dbReference type="ARBA" id="ARBA00022763"/>
    </source>
</evidence>
<dbReference type="EMBL" id="CP003117">
    <property type="protein sequence ID" value="AET65113.1"/>
    <property type="molecule type" value="Genomic_DNA"/>
</dbReference>
<dbReference type="Proteomes" id="UP000005877">
    <property type="component" value="Chromosome"/>
</dbReference>
<dbReference type="InterPro" id="IPR046931">
    <property type="entry name" value="HTH_61"/>
</dbReference>
<keyword evidence="1 11" id="KW-0547">Nucleotide-binding</keyword>
<dbReference type="SMART" id="SM00490">
    <property type="entry name" value="HELICc"/>
    <property type="match status" value="1"/>
</dbReference>
<dbReference type="InterPro" id="IPR027417">
    <property type="entry name" value="P-loop_NTPase"/>
</dbReference>
<dbReference type="EC" id="5.6.2.4" evidence="11"/>
<keyword evidence="6 11" id="KW-0238">DNA-binding</keyword>
<evidence type="ECO:0000256" key="7">
    <source>
        <dbReference type="ARBA" id="ARBA00023204"/>
    </source>
</evidence>
<gene>
    <name evidence="11" type="primary">hel308</name>
    <name evidence="14" type="ordered locus">Mhar_1755</name>
</gene>
<dbReference type="InterPro" id="IPR036390">
    <property type="entry name" value="WH_DNA-bd_sf"/>
</dbReference>
<dbReference type="PROSITE" id="PS51194">
    <property type="entry name" value="HELICASE_CTER"/>
    <property type="match status" value="1"/>
</dbReference>
<evidence type="ECO:0000256" key="11">
    <source>
        <dbReference type="HAMAP-Rule" id="MF_00442"/>
    </source>
</evidence>
<dbReference type="InterPro" id="IPR022965">
    <property type="entry name" value="Helicase_Hel308"/>
</dbReference>
<comment type="similarity">
    <text evidence="11">Belongs to the helicase family. Hel308 subfamily.</text>
</comment>
<dbReference type="Pfam" id="PF14520">
    <property type="entry name" value="HHH_5"/>
    <property type="match status" value="1"/>
</dbReference>
<keyword evidence="15" id="KW-1185">Reference proteome</keyword>
<dbReference type="GO" id="GO:0005524">
    <property type="term" value="F:ATP binding"/>
    <property type="evidence" value="ECO:0007669"/>
    <property type="project" value="UniProtKB-UniRule"/>
</dbReference>
<dbReference type="InterPro" id="IPR050474">
    <property type="entry name" value="Hel308_SKI2-like"/>
</dbReference>